<dbReference type="AlphaFoldDB" id="A0A2U3P819"/>
<protein>
    <submittedName>
        <fullName evidence="2">Uncharacterized protein</fullName>
    </submittedName>
</protein>
<feature type="transmembrane region" description="Helical" evidence="1">
    <location>
        <begin position="199"/>
        <end position="221"/>
    </location>
</feature>
<gene>
    <name evidence="2" type="ORF">MNAB215_2092</name>
</gene>
<keyword evidence="1" id="KW-0812">Transmembrane</keyword>
<accession>A0A2U3P819</accession>
<evidence type="ECO:0000256" key="1">
    <source>
        <dbReference type="SAM" id="Phobius"/>
    </source>
</evidence>
<dbReference type="STRING" id="1841861.GCA_900157365_00409"/>
<dbReference type="Pfam" id="PF11139">
    <property type="entry name" value="SfLAP"/>
    <property type="match status" value="1"/>
</dbReference>
<organism evidence="2 3">
    <name type="scientific">Mycobacterium numidiamassiliense</name>
    <dbReference type="NCBI Taxonomy" id="1841861"/>
    <lineage>
        <taxon>Bacteria</taxon>
        <taxon>Bacillati</taxon>
        <taxon>Actinomycetota</taxon>
        <taxon>Actinomycetes</taxon>
        <taxon>Mycobacteriales</taxon>
        <taxon>Mycobacteriaceae</taxon>
        <taxon>Mycobacterium</taxon>
    </lineage>
</organism>
<dbReference type="InterPro" id="IPR021315">
    <property type="entry name" value="Gap/Sap"/>
</dbReference>
<evidence type="ECO:0000313" key="3">
    <source>
        <dbReference type="Proteomes" id="UP000240424"/>
    </source>
</evidence>
<sequence length="227" mass="24033">VAALVLALVGLALLDSLNVLNAGVVSAVIFTSRLDRRSPIPGALSFIGGVFVVTTTFGVCTVLGLSFLTSLLDFHVTPAIRFRGELILGVLLVGLAFFPLTAQSSAPGWAMAAMRDRPWLLGLLGLAVGTGQAPTDVPYLTALAMLASLHPRPAIWPAIIVCYWGIALSPSLLILGLSMRRTVRAARIQRALVRALTRYGPLSVRLLFLVFGVGLVADALVNHSALW</sequence>
<proteinExistence type="predicted"/>
<name>A0A2U3P819_9MYCO</name>
<evidence type="ECO:0000313" key="2">
    <source>
        <dbReference type="EMBL" id="SPM39899.1"/>
    </source>
</evidence>
<feature type="transmembrane region" description="Helical" evidence="1">
    <location>
        <begin position="84"/>
        <end position="102"/>
    </location>
</feature>
<feature type="non-terminal residue" evidence="2">
    <location>
        <position position="1"/>
    </location>
</feature>
<keyword evidence="1" id="KW-0472">Membrane</keyword>
<keyword evidence="3" id="KW-1185">Reference proteome</keyword>
<dbReference type="Proteomes" id="UP000240424">
    <property type="component" value="Unassembled WGS sequence"/>
</dbReference>
<keyword evidence="1" id="KW-1133">Transmembrane helix</keyword>
<dbReference type="EMBL" id="FUEZ01000004">
    <property type="protein sequence ID" value="SPM39899.1"/>
    <property type="molecule type" value="Genomic_DNA"/>
</dbReference>
<feature type="transmembrane region" description="Helical" evidence="1">
    <location>
        <begin position="43"/>
        <end position="72"/>
    </location>
</feature>
<reference evidence="2 3" key="1">
    <citation type="submission" date="2017-01" db="EMBL/GenBank/DDBJ databases">
        <authorList>
            <consortium name="Urmite Genomes"/>
        </authorList>
    </citation>
    <scope>NUCLEOTIDE SEQUENCE [LARGE SCALE GENOMIC DNA]</scope>
    <source>
        <strain evidence="2 3">AB215</strain>
    </source>
</reference>
<feature type="transmembrane region" description="Helical" evidence="1">
    <location>
        <begin position="154"/>
        <end position="178"/>
    </location>
</feature>